<dbReference type="Pfam" id="PF03874">
    <property type="entry name" value="RNA_pol_Rpb4"/>
    <property type="match status" value="1"/>
</dbReference>
<evidence type="ECO:0000256" key="4">
    <source>
        <dbReference type="ARBA" id="ARBA00022478"/>
    </source>
</evidence>
<evidence type="ECO:0000256" key="2">
    <source>
        <dbReference type="ARBA" id="ARBA00006898"/>
    </source>
</evidence>
<dbReference type="Gene3D" id="1.20.1250.40">
    <property type="match status" value="1"/>
</dbReference>
<evidence type="ECO:0000256" key="7">
    <source>
        <dbReference type="SAM" id="MobiDB-lite"/>
    </source>
</evidence>
<dbReference type="InterPro" id="IPR010997">
    <property type="entry name" value="HRDC-like_sf"/>
</dbReference>
<keyword evidence="10" id="KW-1185">Reference proteome</keyword>
<keyword evidence="5" id="KW-0804">Transcription</keyword>
<sequence>MKVVEAQSAVLSNYEVYKHLSEQRDRYKKTKRRGPPNLETVVRELLQYMTTNPSPLSQTPLTYSPSCISELLERLRPYNLAKGEVIMLLNLRPASVAALNTIVEDMGERFDEEQQEAIVTAVAEVLGQFPASAEAQGEDGEAAGDVDMGDTTAA</sequence>
<comment type="similarity">
    <text evidence="2">Belongs to the eukaryotic RPC9 RNA polymerase subunit family.</text>
</comment>
<evidence type="ECO:0000256" key="6">
    <source>
        <dbReference type="ARBA" id="ARBA00023242"/>
    </source>
</evidence>
<evidence type="ECO:0000256" key="5">
    <source>
        <dbReference type="ARBA" id="ARBA00023163"/>
    </source>
</evidence>
<evidence type="ECO:0000313" key="10">
    <source>
        <dbReference type="Proteomes" id="UP001498476"/>
    </source>
</evidence>
<accession>A0ABR1GS02</accession>
<evidence type="ECO:0000256" key="1">
    <source>
        <dbReference type="ARBA" id="ARBA00004123"/>
    </source>
</evidence>
<name>A0ABR1GS02_9HYPO</name>
<dbReference type="SUPFAM" id="SSF47819">
    <property type="entry name" value="HRDC-like"/>
    <property type="match status" value="1"/>
</dbReference>
<comment type="caution">
    <text evidence="9">The sequence shown here is derived from an EMBL/GenBank/DDBJ whole genome shotgun (WGS) entry which is preliminary data.</text>
</comment>
<proteinExistence type="inferred from homology"/>
<dbReference type="PANTHER" id="PTHR15561">
    <property type="entry name" value="CALCITONIN GENE-RELATED PEPTIDE-RECEPTOR COMPONENT PROTEIN"/>
    <property type="match status" value="1"/>
</dbReference>
<feature type="domain" description="RNA polymerase Rpb4/RPC9 core" evidence="8">
    <location>
        <begin position="1"/>
        <end position="130"/>
    </location>
</feature>
<keyword evidence="4" id="KW-0240">DNA-directed RNA polymerase</keyword>
<dbReference type="Proteomes" id="UP001498476">
    <property type="component" value="Unassembled WGS sequence"/>
</dbReference>
<comment type="subcellular location">
    <subcellularLocation>
        <location evidence="1">Nucleus</location>
    </subcellularLocation>
</comment>
<dbReference type="SMART" id="SM00657">
    <property type="entry name" value="RPOL4c"/>
    <property type="match status" value="1"/>
</dbReference>
<dbReference type="InterPro" id="IPR038846">
    <property type="entry name" value="RPC9"/>
</dbReference>
<evidence type="ECO:0000313" key="9">
    <source>
        <dbReference type="EMBL" id="KAK7408229.1"/>
    </source>
</evidence>
<dbReference type="InterPro" id="IPR006590">
    <property type="entry name" value="RNA_pol_Rpb4/RPC9_core"/>
</dbReference>
<protein>
    <recommendedName>
        <fullName evidence="3">DNA-directed RNA polymerase III subunit RPC9</fullName>
    </recommendedName>
</protein>
<dbReference type="InterPro" id="IPR038324">
    <property type="entry name" value="Rpb4/RPC9_sf"/>
</dbReference>
<gene>
    <name evidence="9" type="ORF">QQX98_009592</name>
</gene>
<keyword evidence="6" id="KW-0539">Nucleus</keyword>
<evidence type="ECO:0000259" key="8">
    <source>
        <dbReference type="SMART" id="SM00657"/>
    </source>
</evidence>
<dbReference type="PANTHER" id="PTHR15561:SF0">
    <property type="entry name" value="DNA-DIRECTED RNA POLYMERASE III SUBUNIT RPC9"/>
    <property type="match status" value="1"/>
</dbReference>
<evidence type="ECO:0000256" key="3">
    <source>
        <dbReference type="ARBA" id="ARBA00016672"/>
    </source>
</evidence>
<feature type="region of interest" description="Disordered" evidence="7">
    <location>
        <begin position="130"/>
        <end position="154"/>
    </location>
</feature>
<feature type="compositionally biased region" description="Acidic residues" evidence="7">
    <location>
        <begin position="136"/>
        <end position="148"/>
    </location>
</feature>
<reference evidence="9 10" key="1">
    <citation type="journal article" date="2025" name="Microbiol. Resour. Announc.">
        <title>Draft genome sequences for Neonectria magnoliae and Neonectria punicea, canker pathogens of Liriodendron tulipifera and Acer saccharum in West Virginia.</title>
        <authorList>
            <person name="Petronek H.M."/>
            <person name="Kasson M.T."/>
            <person name="Metheny A.M."/>
            <person name="Stauder C.M."/>
            <person name="Lovett B."/>
            <person name="Lynch S.C."/>
            <person name="Garnas J.R."/>
            <person name="Kasson L.R."/>
            <person name="Stajich J.E."/>
        </authorList>
    </citation>
    <scope>NUCLEOTIDE SEQUENCE [LARGE SCALE GENOMIC DNA]</scope>
    <source>
        <strain evidence="9 10">NRRL 64653</strain>
    </source>
</reference>
<organism evidence="9 10">
    <name type="scientific">Neonectria punicea</name>
    <dbReference type="NCBI Taxonomy" id="979145"/>
    <lineage>
        <taxon>Eukaryota</taxon>
        <taxon>Fungi</taxon>
        <taxon>Dikarya</taxon>
        <taxon>Ascomycota</taxon>
        <taxon>Pezizomycotina</taxon>
        <taxon>Sordariomycetes</taxon>
        <taxon>Hypocreomycetidae</taxon>
        <taxon>Hypocreales</taxon>
        <taxon>Nectriaceae</taxon>
        <taxon>Neonectria</taxon>
    </lineage>
</organism>
<dbReference type="EMBL" id="JAZAVJ010000194">
    <property type="protein sequence ID" value="KAK7408229.1"/>
    <property type="molecule type" value="Genomic_DNA"/>
</dbReference>
<dbReference type="InterPro" id="IPR005574">
    <property type="entry name" value="Rpb4/RPC9"/>
</dbReference>